<dbReference type="AlphaFoldDB" id="A0A0G4GJP5"/>
<gene>
    <name evidence="2" type="ORF">Vbra_18000</name>
</gene>
<evidence type="ECO:0000313" key="3">
    <source>
        <dbReference type="Proteomes" id="UP000041254"/>
    </source>
</evidence>
<sequence length="193" mass="21106">MQRIVQTFAARLAELSQDMAAEKARYDRLMREIKAVAPFLRPTSGDESIRSIRVSEDDGRPDVCGHQHHSVDSSGDRQQPAQPIRHWRHSSARRQVDGRGHDDSHWYADIGQSGGPPLTVAVTDKAAGQFLLFLYPELGGQSNCIAEFMTPGEAKDTVASVGLDAFEGQRRGKPEALPPLESVRGSIEGFGDG</sequence>
<dbReference type="VEuPathDB" id="CryptoDB:Vbra_18000"/>
<accession>A0A0G4GJP5</accession>
<proteinExistence type="predicted"/>
<name>A0A0G4GJP5_VITBC</name>
<organism evidence="2 3">
    <name type="scientific">Vitrella brassicaformis (strain CCMP3155)</name>
    <dbReference type="NCBI Taxonomy" id="1169540"/>
    <lineage>
        <taxon>Eukaryota</taxon>
        <taxon>Sar</taxon>
        <taxon>Alveolata</taxon>
        <taxon>Colpodellida</taxon>
        <taxon>Vitrellaceae</taxon>
        <taxon>Vitrella</taxon>
    </lineage>
</organism>
<feature type="region of interest" description="Disordered" evidence="1">
    <location>
        <begin position="169"/>
        <end position="193"/>
    </location>
</feature>
<dbReference type="InParanoid" id="A0A0G4GJP5"/>
<evidence type="ECO:0000313" key="2">
    <source>
        <dbReference type="EMBL" id="CEM30105.1"/>
    </source>
</evidence>
<evidence type="ECO:0000256" key="1">
    <source>
        <dbReference type="SAM" id="MobiDB-lite"/>
    </source>
</evidence>
<feature type="compositionally biased region" description="Basic and acidic residues" evidence="1">
    <location>
        <begin position="54"/>
        <end position="75"/>
    </location>
</feature>
<reference evidence="2 3" key="1">
    <citation type="submission" date="2014-11" db="EMBL/GenBank/DDBJ databases">
        <authorList>
            <person name="Zhu J."/>
            <person name="Qi W."/>
            <person name="Song R."/>
        </authorList>
    </citation>
    <scope>NUCLEOTIDE SEQUENCE [LARGE SCALE GENOMIC DNA]</scope>
</reference>
<dbReference type="Proteomes" id="UP000041254">
    <property type="component" value="Unassembled WGS sequence"/>
</dbReference>
<dbReference type="EMBL" id="CDMY01000688">
    <property type="protein sequence ID" value="CEM30105.1"/>
    <property type="molecule type" value="Genomic_DNA"/>
</dbReference>
<protein>
    <submittedName>
        <fullName evidence="2">Uncharacterized protein</fullName>
    </submittedName>
</protein>
<keyword evidence="3" id="KW-1185">Reference proteome</keyword>
<feature type="region of interest" description="Disordered" evidence="1">
    <location>
        <begin position="54"/>
        <end position="101"/>
    </location>
</feature>